<proteinExistence type="predicted"/>
<sequence length="194" mass="21259">MICVHESACSLVNRRAAAPRMLVSAQYARLFDGGSATSCRQVSHPKPANGGAWKTAVPAAIPPPPPPPPATRISVSVSPPMTRAPMRPRRWLPGRSVSASGRDRRGPGTTPCARWCWSVWRLGSTRRCAAGSTKGPRPCRRRYGRRPRSTRGRTGCHFPWGCWRPAGRSRTPPPRRRCGGGGRRCCWGSCAPWR</sequence>
<evidence type="ECO:0000313" key="2">
    <source>
        <dbReference type="EMBL" id="CAA9253286.1"/>
    </source>
</evidence>
<protein>
    <submittedName>
        <fullName evidence="2">Uncharacterized protein</fullName>
    </submittedName>
</protein>
<evidence type="ECO:0000256" key="1">
    <source>
        <dbReference type="SAM" id="MobiDB-lite"/>
    </source>
</evidence>
<accession>A0A6J4IJ69</accession>
<gene>
    <name evidence="2" type="ORF">AVDCRST_MAG63-2127</name>
</gene>
<dbReference type="AlphaFoldDB" id="A0A6J4IJ69"/>
<name>A0A6J4IJ69_9BACT</name>
<organism evidence="2">
    <name type="scientific">uncultured Armatimonadetes bacterium</name>
    <dbReference type="NCBI Taxonomy" id="157466"/>
    <lineage>
        <taxon>Bacteria</taxon>
        <taxon>Bacillati</taxon>
        <taxon>Armatimonadota</taxon>
        <taxon>environmental samples</taxon>
    </lineage>
</organism>
<feature type="region of interest" description="Disordered" evidence="1">
    <location>
        <begin position="131"/>
        <end position="152"/>
    </location>
</feature>
<feature type="region of interest" description="Disordered" evidence="1">
    <location>
        <begin position="73"/>
        <end position="109"/>
    </location>
</feature>
<dbReference type="EMBL" id="CADCTO010000262">
    <property type="protein sequence ID" value="CAA9253286.1"/>
    <property type="molecule type" value="Genomic_DNA"/>
</dbReference>
<feature type="compositionally biased region" description="Basic residues" evidence="1">
    <location>
        <begin position="137"/>
        <end position="151"/>
    </location>
</feature>
<reference evidence="2" key="1">
    <citation type="submission" date="2020-02" db="EMBL/GenBank/DDBJ databases">
        <authorList>
            <person name="Meier V. D."/>
        </authorList>
    </citation>
    <scope>NUCLEOTIDE SEQUENCE</scope>
    <source>
        <strain evidence="2">AVDCRST_MAG63</strain>
    </source>
</reference>